<evidence type="ECO:0000256" key="1">
    <source>
        <dbReference type="ARBA" id="ARBA00010751"/>
    </source>
</evidence>
<dbReference type="Proteomes" id="UP000477782">
    <property type="component" value="Unassembled WGS sequence"/>
</dbReference>
<evidence type="ECO:0000313" key="3">
    <source>
        <dbReference type="EMBL" id="NEY91581.1"/>
    </source>
</evidence>
<dbReference type="AlphaFoldDB" id="A0A6M0QXB7"/>
<dbReference type="Gene3D" id="3.30.110.70">
    <property type="entry name" value="Hypothetical protein apc22750. Chain B"/>
    <property type="match status" value="1"/>
</dbReference>
<dbReference type="RefSeq" id="WP_164627136.1">
    <property type="nucleotide sequence ID" value="NZ_JAAIVJ010000010.1"/>
</dbReference>
<dbReference type="SUPFAM" id="SSF117782">
    <property type="entry name" value="YbjQ-like"/>
    <property type="match status" value="1"/>
</dbReference>
<dbReference type="PANTHER" id="PTHR34068">
    <property type="entry name" value="UPF0145 PROTEIN YBJQ"/>
    <property type="match status" value="1"/>
</dbReference>
<comment type="similarity">
    <text evidence="1 2">Belongs to the UPF0145 family.</text>
</comment>
<dbReference type="PANTHER" id="PTHR34068:SF1">
    <property type="entry name" value="UPF0145 PROTEIN YBJQ"/>
    <property type="match status" value="1"/>
</dbReference>
<protein>
    <recommendedName>
        <fullName evidence="2">UPF0145 protein G4Z14_14865</fullName>
    </recommendedName>
</protein>
<name>A0A6M0QXB7_9RHOB</name>
<dbReference type="Pfam" id="PF01906">
    <property type="entry name" value="YbjQ_1"/>
    <property type="match status" value="1"/>
</dbReference>
<comment type="caution">
    <text evidence="3">The sequence shown here is derived from an EMBL/GenBank/DDBJ whole genome shotgun (WGS) entry which is preliminary data.</text>
</comment>
<keyword evidence="4" id="KW-1185">Reference proteome</keyword>
<dbReference type="EMBL" id="JAAIVJ010000010">
    <property type="protein sequence ID" value="NEY91581.1"/>
    <property type="molecule type" value="Genomic_DNA"/>
</dbReference>
<dbReference type="InterPro" id="IPR002765">
    <property type="entry name" value="UPF0145_YbjQ-like"/>
</dbReference>
<proteinExistence type="inferred from homology"/>
<organism evidence="3 4">
    <name type="scientific">Tabrizicola oligotrophica</name>
    <dbReference type="NCBI Taxonomy" id="2710650"/>
    <lineage>
        <taxon>Bacteria</taxon>
        <taxon>Pseudomonadati</taxon>
        <taxon>Pseudomonadota</taxon>
        <taxon>Alphaproteobacteria</taxon>
        <taxon>Rhodobacterales</taxon>
        <taxon>Paracoccaceae</taxon>
        <taxon>Tabrizicola</taxon>
    </lineage>
</organism>
<evidence type="ECO:0000256" key="2">
    <source>
        <dbReference type="HAMAP-Rule" id="MF_00338"/>
    </source>
</evidence>
<sequence length="150" mass="15885">MIDALTGVCENCRELEAKRKRQEIATAEEQMGDLLAAADTVVLTTEPVLSDRHLVSRVGMVGSQCAFGMNALKDVSAGIRDVVGGRARVVEDTLRDAREAALRELKREAALVGANAVVSVMLELSEFSGGGKSMLFVMAYGTAVVVADGE</sequence>
<gene>
    <name evidence="3" type="ORF">G4Z14_14865</name>
</gene>
<reference evidence="3 4" key="1">
    <citation type="submission" date="2020-02" db="EMBL/GenBank/DDBJ databases">
        <authorList>
            <person name="Chen W.-M."/>
        </authorList>
    </citation>
    <scope>NUCLEOTIDE SEQUENCE [LARGE SCALE GENOMIC DNA]</scope>
    <source>
        <strain evidence="3 4">KMS-5</strain>
    </source>
</reference>
<evidence type="ECO:0000313" key="4">
    <source>
        <dbReference type="Proteomes" id="UP000477782"/>
    </source>
</evidence>
<dbReference type="InterPro" id="IPR035439">
    <property type="entry name" value="UPF0145_dom_sf"/>
</dbReference>
<dbReference type="HAMAP" id="MF_00338">
    <property type="entry name" value="UPF0145"/>
    <property type="match status" value="1"/>
</dbReference>
<accession>A0A6M0QXB7</accession>